<dbReference type="STRING" id="280871.TL10_12095"/>
<dbReference type="CDD" id="cd05399">
    <property type="entry name" value="NT_Rel-Spo_like"/>
    <property type="match status" value="1"/>
</dbReference>
<name>A0A0D1J584_9MYCO</name>
<dbReference type="SUPFAM" id="SSF81301">
    <property type="entry name" value="Nucleotidyltransferase"/>
    <property type="match status" value="1"/>
</dbReference>
<evidence type="ECO:0000259" key="1">
    <source>
        <dbReference type="SMART" id="SM00954"/>
    </source>
</evidence>
<keyword evidence="3" id="KW-1185">Reference proteome</keyword>
<dbReference type="Proteomes" id="UP000032221">
    <property type="component" value="Unassembled WGS sequence"/>
</dbReference>
<evidence type="ECO:0000313" key="3">
    <source>
        <dbReference type="Proteomes" id="UP000032221"/>
    </source>
</evidence>
<comment type="caution">
    <text evidence="2">The sequence shown here is derived from an EMBL/GenBank/DDBJ whole genome shotgun (WGS) entry which is preliminary data.</text>
</comment>
<gene>
    <name evidence="2" type="ORF">TL10_12095</name>
</gene>
<reference evidence="2 3" key="1">
    <citation type="submission" date="2015-01" db="EMBL/GenBank/DDBJ databases">
        <title>Genome sequence of Mycobacterium llatzerense and Mycobacterium immunogenum recovered from brain abscess.</title>
        <authorList>
            <person name="Greninger A.L."/>
            <person name="Langelier C."/>
            <person name="Cunningham G."/>
            <person name="Chiu C.Y."/>
            <person name="Miller S."/>
        </authorList>
    </citation>
    <scope>NUCLEOTIDE SEQUENCE [LARGE SCALE GENOMIC DNA]</scope>
    <source>
        <strain evidence="2 3">CLUC14</strain>
    </source>
</reference>
<dbReference type="PANTHER" id="PTHR41773:SF1">
    <property type="entry name" value="RELA_SPOT DOMAIN-CONTAINING PROTEIN"/>
    <property type="match status" value="1"/>
</dbReference>
<dbReference type="AlphaFoldDB" id="A0A0D1J584"/>
<dbReference type="RefSeq" id="WP_131630722.1">
    <property type="nucleotide sequence ID" value="NZ_JXST01000014.1"/>
</dbReference>
<dbReference type="InterPro" id="IPR043519">
    <property type="entry name" value="NT_sf"/>
</dbReference>
<protein>
    <recommendedName>
        <fullName evidence="1">RelA/SpoT domain-containing protein</fullName>
    </recommendedName>
</protein>
<proteinExistence type="predicted"/>
<dbReference type="InterPro" id="IPR007685">
    <property type="entry name" value="RelA_SpoT"/>
</dbReference>
<dbReference type="PATRIC" id="fig|280871.6.peg.2510"/>
<dbReference type="PANTHER" id="PTHR41773">
    <property type="entry name" value="GTP PYROPHOSPHATASE-RELATED"/>
    <property type="match status" value="1"/>
</dbReference>
<accession>A0A0D1J584</accession>
<dbReference type="GO" id="GO:0015969">
    <property type="term" value="P:guanosine tetraphosphate metabolic process"/>
    <property type="evidence" value="ECO:0007669"/>
    <property type="project" value="InterPro"/>
</dbReference>
<dbReference type="Gene3D" id="1.10.287.860">
    <property type="entry name" value="Nucleotidyltransferase"/>
    <property type="match status" value="1"/>
</dbReference>
<dbReference type="OrthoDB" id="9789634at2"/>
<evidence type="ECO:0000313" key="2">
    <source>
        <dbReference type="EMBL" id="KIU16788.1"/>
    </source>
</evidence>
<dbReference type="Pfam" id="PF04607">
    <property type="entry name" value="RelA_SpoT"/>
    <property type="match status" value="1"/>
</dbReference>
<dbReference type="Gene3D" id="3.30.460.10">
    <property type="entry name" value="Beta Polymerase, domain 2"/>
    <property type="match status" value="1"/>
</dbReference>
<dbReference type="EMBL" id="JXST01000014">
    <property type="protein sequence ID" value="KIU16788.1"/>
    <property type="molecule type" value="Genomic_DNA"/>
</dbReference>
<sequence length="350" mass="39416">MTVDGVSGAAHDAGRLGVEYDEQAEILEELRSEVEFAIHAALRKNSMKAHNVVSRVKARDSYLGKVARKGYKDPLKQMSDLVGARIVCLFLDDLPKIDRILREVFDVFDEDDKSAAISPELFRYQSVHYQARIRADHVGPHYDNIKQLDFEVQVRTILQDAWASVEHTLAYKGAQSIPNELKRDINALVGLFHVADKSFQHLRHEISRSEERAEQLVVEGASKNSRKANRPDRTAVSNDRSTLKAFLRQYYPARDASDAITYSELVEELAAVDIVTIDGLREILAENDQLGHDFEADFLSEVSIPLNSEGYYFTDVGFARTILNAAVPDFKISPSADDDDDDNEDNPVDY</sequence>
<feature type="domain" description="RelA/SpoT" evidence="1">
    <location>
        <begin position="54"/>
        <end position="177"/>
    </location>
</feature>
<dbReference type="SMART" id="SM00954">
    <property type="entry name" value="RelA_SpoT"/>
    <property type="match status" value="1"/>
</dbReference>
<organism evidence="2 3">
    <name type="scientific">Mycolicibacterium llatzerense</name>
    <dbReference type="NCBI Taxonomy" id="280871"/>
    <lineage>
        <taxon>Bacteria</taxon>
        <taxon>Bacillati</taxon>
        <taxon>Actinomycetota</taxon>
        <taxon>Actinomycetes</taxon>
        <taxon>Mycobacteriales</taxon>
        <taxon>Mycobacteriaceae</taxon>
        <taxon>Mycolicibacterium</taxon>
    </lineage>
</organism>